<name>I0FEZ9_BORCA</name>
<feature type="region of interest" description="Disordered" evidence="9">
    <location>
        <begin position="1"/>
        <end position="21"/>
    </location>
</feature>
<evidence type="ECO:0000256" key="1">
    <source>
        <dbReference type="ARBA" id="ARBA00003932"/>
    </source>
</evidence>
<keyword evidence="5 8" id="KW-0564">Palmitate</keyword>
<evidence type="ECO:0000256" key="6">
    <source>
        <dbReference type="ARBA" id="ARBA00023237"/>
    </source>
</evidence>
<evidence type="ECO:0000256" key="7">
    <source>
        <dbReference type="ARBA" id="ARBA00023288"/>
    </source>
</evidence>
<geneLocation type="plasmid" evidence="11">
    <name>unnamed25</name>
</geneLocation>
<dbReference type="EMBL" id="CP003451">
    <property type="protein sequence ID" value="AFI32055.1"/>
    <property type="molecule type" value="Genomic_DNA"/>
</dbReference>
<keyword evidence="6 8" id="KW-0998">Cell outer membrane</keyword>
<reference evidence="11" key="2">
    <citation type="submission" date="2012-03" db="EMBL/GenBank/DDBJ databases">
        <title>Complete genome sequence of Borrelia crocidurae.</title>
        <authorList>
            <person name="Elbir H."/>
            <person name="Gimenez G."/>
            <person name="Robert C."/>
            <person name="Raoult D."/>
            <person name="Drancourt M."/>
        </authorList>
    </citation>
    <scope>NUCLEOTIDE SEQUENCE [LARGE SCALE GENOMIC DNA]</scope>
    <source>
        <strain evidence="11">Achema</strain>
        <plasmid evidence="11">unnamed25</plasmid>
    </source>
</reference>
<comment type="function">
    <text evidence="1 8">The Vlp and Vsp proteins are antigenically distinct proteins, only one vlp or vsp gene is transcriptionally active at any one time. Switching between these genes is a mechanism of host immune response evasion.</text>
</comment>
<dbReference type="AlphaFoldDB" id="I0FEZ9"/>
<organism evidence="10 11">
    <name type="scientific">Borrelia crocidurae (strain Achema)</name>
    <dbReference type="NCBI Taxonomy" id="1155096"/>
    <lineage>
        <taxon>Bacteria</taxon>
        <taxon>Pseudomonadati</taxon>
        <taxon>Spirochaetota</taxon>
        <taxon>Spirochaetia</taxon>
        <taxon>Spirochaetales</taxon>
        <taxon>Borreliaceae</taxon>
        <taxon>Borrelia</taxon>
    </lineage>
</organism>
<gene>
    <name evidence="10" type="ordered locus">Q7M_1299</name>
</gene>
<evidence type="ECO:0000256" key="4">
    <source>
        <dbReference type="ARBA" id="ARBA00023136"/>
    </source>
</evidence>
<comment type="subcellular location">
    <subcellularLocation>
        <location evidence="2 8">Cell outer membrane</location>
        <topology evidence="2 8">Lipid-anchor</topology>
    </subcellularLocation>
</comment>
<dbReference type="Pfam" id="PF00921">
    <property type="entry name" value="Lipoprotein_2"/>
    <property type="match status" value="1"/>
</dbReference>
<evidence type="ECO:0000256" key="8">
    <source>
        <dbReference type="RuleBase" id="RU363105"/>
    </source>
</evidence>
<reference evidence="10 11" key="1">
    <citation type="journal article" date="2012" name="J. Bacteriol.">
        <title>Complete Genome Sequence of Borrelia crocidurae.</title>
        <authorList>
            <person name="Elbir H."/>
            <person name="Gimenez G."/>
            <person name="Robert C."/>
            <person name="Bergstrom S."/>
            <person name="Cutler S."/>
            <person name="Raoult D."/>
            <person name="Drancourt M."/>
        </authorList>
    </citation>
    <scope>NUCLEOTIDE SEQUENCE [LARGE SCALE GENOMIC DNA]</scope>
    <source>
        <strain evidence="10 11">Achema</strain>
        <plasmid evidence="11">unnamed25</plasmid>
    </source>
</reference>
<evidence type="ECO:0000256" key="3">
    <source>
        <dbReference type="ARBA" id="ARBA00022729"/>
    </source>
</evidence>
<keyword evidence="10" id="KW-0614">Plasmid</keyword>
<dbReference type="Proteomes" id="UP000005212">
    <property type="component" value="Plasmid unnamed25"/>
</dbReference>
<keyword evidence="7 8" id="KW-0449">Lipoprotein</keyword>
<dbReference type="KEGG" id="bcw:Q7M_1299"/>
<accession>I0FEZ9</accession>
<keyword evidence="4 8" id="KW-0472">Membrane</keyword>
<evidence type="ECO:0000256" key="5">
    <source>
        <dbReference type="ARBA" id="ARBA00023139"/>
    </source>
</evidence>
<sequence>MKVAIKKQEKNKEARRMKREKEVEGKGRVRVVILMVMMVMGCNSGVKDPEKVFLSEMVNLGKGFLDVFVSFGDMITGTLGIKADTKKSEIGKYFSDIEKSMQTTKVKLGEILEKNGKYEKVKTVIEQFISGTVDKIAAGAKEAAKGATGDDAIGGAPTAGQDAAPADAVSVNALVKGIKEMVGVVLKKDEGNAEATKTKDEQQKSIGKLFGTKAADGTETHAAAASASIGVVSGADILKAIASSVEVGTSEIEIKKAKNAAEIAVSKQEAAKELEVVAVQKDAVIAGGIALRGMGKGGKFAAKENEEKSANAVNGAVASAVNKVLSTLVIAIRNTVDEGLKGISEVLREMKQGEGSEAKTN</sequence>
<evidence type="ECO:0000256" key="9">
    <source>
        <dbReference type="SAM" id="MobiDB-lite"/>
    </source>
</evidence>
<dbReference type="SUPFAM" id="SSF74748">
    <property type="entry name" value="Variable surface antigen VlsE"/>
    <property type="match status" value="1"/>
</dbReference>
<protein>
    <recommendedName>
        <fullName evidence="8">Variable large protein</fullName>
    </recommendedName>
</protein>
<evidence type="ECO:0000313" key="11">
    <source>
        <dbReference type="Proteomes" id="UP000005212"/>
    </source>
</evidence>
<keyword evidence="3" id="KW-0732">Signal</keyword>
<dbReference type="PATRIC" id="fig|1155096.3.peg.1293"/>
<evidence type="ECO:0000256" key="2">
    <source>
        <dbReference type="ARBA" id="ARBA00004459"/>
    </source>
</evidence>
<dbReference type="HOGENOM" id="CLU_054711_0_0_12"/>
<evidence type="ECO:0000313" key="10">
    <source>
        <dbReference type="EMBL" id="AFI32055.1"/>
    </source>
</evidence>
<dbReference type="GO" id="GO:0009279">
    <property type="term" value="C:cell outer membrane"/>
    <property type="evidence" value="ECO:0007669"/>
    <property type="project" value="UniProtKB-SubCell"/>
</dbReference>
<proteinExistence type="predicted"/>
<dbReference type="InterPro" id="IPR000680">
    <property type="entry name" value="Borrelia_lipo"/>
</dbReference>